<feature type="non-terminal residue" evidence="1">
    <location>
        <position position="1"/>
    </location>
</feature>
<proteinExistence type="predicted"/>
<reference evidence="1" key="1">
    <citation type="submission" date="2020-02" db="EMBL/GenBank/DDBJ databases">
        <authorList>
            <person name="Meier V. D."/>
        </authorList>
    </citation>
    <scope>NUCLEOTIDE SEQUENCE</scope>
    <source>
        <strain evidence="1">AVDCRST_MAG33</strain>
    </source>
</reference>
<dbReference type="AlphaFoldDB" id="A0A6J4UZS9"/>
<protein>
    <submittedName>
        <fullName evidence="1">Uncharacterized protein</fullName>
    </submittedName>
</protein>
<name>A0A6J4UZS9_9BACT</name>
<organism evidence="1">
    <name type="scientific">uncultured Thermomicrobiales bacterium</name>
    <dbReference type="NCBI Taxonomy" id="1645740"/>
    <lineage>
        <taxon>Bacteria</taxon>
        <taxon>Pseudomonadati</taxon>
        <taxon>Thermomicrobiota</taxon>
        <taxon>Thermomicrobia</taxon>
        <taxon>Thermomicrobiales</taxon>
        <taxon>environmental samples</taxon>
    </lineage>
</organism>
<sequence>VRADSVRDSGIIAERAGHVDRSWLVALHGPEKHRRLTRRRGVGV</sequence>
<accession>A0A6J4UZS9</accession>
<dbReference type="EMBL" id="CADCWK010000190">
    <property type="protein sequence ID" value="CAA9562725.1"/>
    <property type="molecule type" value="Genomic_DNA"/>
</dbReference>
<evidence type="ECO:0000313" key="1">
    <source>
        <dbReference type="EMBL" id="CAA9562725.1"/>
    </source>
</evidence>
<feature type="non-terminal residue" evidence="1">
    <location>
        <position position="44"/>
    </location>
</feature>
<gene>
    <name evidence="1" type="ORF">AVDCRST_MAG33-1808</name>
</gene>